<name>A0AA35RTQ8_GEOBA</name>
<reference evidence="1" key="1">
    <citation type="submission" date="2023-03" db="EMBL/GenBank/DDBJ databases">
        <authorList>
            <person name="Steffen K."/>
            <person name="Cardenas P."/>
        </authorList>
    </citation>
    <scope>NUCLEOTIDE SEQUENCE</scope>
</reference>
<dbReference type="Proteomes" id="UP001174909">
    <property type="component" value="Unassembled WGS sequence"/>
</dbReference>
<proteinExistence type="predicted"/>
<evidence type="ECO:0000313" key="2">
    <source>
        <dbReference type="Proteomes" id="UP001174909"/>
    </source>
</evidence>
<keyword evidence="2" id="KW-1185">Reference proteome</keyword>
<dbReference type="EMBL" id="CASHTH010001642">
    <property type="protein sequence ID" value="CAI8017549.1"/>
    <property type="molecule type" value="Genomic_DNA"/>
</dbReference>
<sequence length="361" mass="42388">MESSSRDFVKMASVPRERADEVFCPHCGREVAKKTYRMHKRMYFDPDTDQWVKRKASDQQDLSDFSCEELDDFTQQTDKPSASPPPILDFECDEFSDEPLTEVEQEEYRSTETGSQDLFDVEVCEEEGVEEDLLMYNFEDQSSTDPLLLWLVHFIALLQKRHFLPDAALVLLLRFFAIFFNILSGISPQLTSFSQQFPPSLYKFHKLLGARQEEAFVRYVVCPICSMVYNYDDCLERNGTQTVALNCKYRFSGRQSPCNGVLLRCMELSSNKKVFYPNRVFCYMPLKFYLKKFVNRPDFDTLCSEWKNRVNPDGVYKDVFDGQIWKDFKVYNGIPFLSESYTYGLMLNIDWFKPCKHTEYS</sequence>
<dbReference type="AlphaFoldDB" id="A0AA35RTQ8"/>
<accession>A0AA35RTQ8</accession>
<organism evidence="1 2">
    <name type="scientific">Geodia barretti</name>
    <name type="common">Barrett's horny sponge</name>
    <dbReference type="NCBI Taxonomy" id="519541"/>
    <lineage>
        <taxon>Eukaryota</taxon>
        <taxon>Metazoa</taxon>
        <taxon>Porifera</taxon>
        <taxon>Demospongiae</taxon>
        <taxon>Heteroscleromorpha</taxon>
        <taxon>Tetractinellida</taxon>
        <taxon>Astrophorina</taxon>
        <taxon>Geodiidae</taxon>
        <taxon>Geodia</taxon>
    </lineage>
</organism>
<evidence type="ECO:0000313" key="1">
    <source>
        <dbReference type="EMBL" id="CAI8017549.1"/>
    </source>
</evidence>
<evidence type="ECO:0008006" key="3">
    <source>
        <dbReference type="Google" id="ProtNLM"/>
    </source>
</evidence>
<comment type="caution">
    <text evidence="1">The sequence shown here is derived from an EMBL/GenBank/DDBJ whole genome shotgun (WGS) entry which is preliminary data.</text>
</comment>
<gene>
    <name evidence="1" type="ORF">GBAR_LOCUS10649</name>
</gene>
<protein>
    <recommendedName>
        <fullName evidence="3">Transposase</fullName>
    </recommendedName>
</protein>